<keyword evidence="5" id="KW-1185">Reference proteome</keyword>
<dbReference type="eggNOG" id="KOG4174">
    <property type="taxonomic scope" value="Eukaryota"/>
</dbReference>
<dbReference type="GO" id="GO:0005737">
    <property type="term" value="C:cytoplasm"/>
    <property type="evidence" value="ECO:0007669"/>
    <property type="project" value="TreeGrafter"/>
</dbReference>
<dbReference type="InterPro" id="IPR029063">
    <property type="entry name" value="SAM-dependent_MTases_sf"/>
</dbReference>
<dbReference type="InterPro" id="IPR019446">
    <property type="entry name" value="BMT5-like"/>
</dbReference>
<dbReference type="PANTHER" id="PTHR11538:SF26">
    <property type="entry name" value="FERREDOXIN-FOLD ANTICODON-BINDING DOMAIN-CONTAINING PROTEIN 1"/>
    <property type="match status" value="1"/>
</dbReference>
<dbReference type="RefSeq" id="XP_005837284.1">
    <property type="nucleotide sequence ID" value="XM_005837227.1"/>
</dbReference>
<dbReference type="KEGG" id="gtt:GUITHDRAFT_104114"/>
<sequence>MPASEPLSRGPDEGPEDWGAATRSPWGSGRRVPQARAKKLRQKVQAKKSFKKDFKPNKPTLSTPTRDRSYAPVGQCPYDSKSLILVVGDGDFSFARGLAKRIGSGEKLYATSLDSSQTVLQKYNSAPANLQFLKQAHANILHNVDATKLERSFKSERFDRIIFNFPHCGDQRVHLNRELLLNFFRSARDFLRDEGQIHVTIKVRPPYSEWGVEERAKEAGLILRKIIPFDQRLYPGYRHQTTKADAKTFVAASEQEAKLCKTFVFVSVKKPPPPPEAPKPTSGKEGSADTKEKVDPTSFWDKKTLAELSKEIQAMVTHADKGGWGGAEEKYKDVDKEEDIDDQDIDATLDQEEAQHLSRAGWKGLLKAFGEELPRSAGKEPNASASHKLPSLRLAGDGRKLIKALCYRRSSMGMMVESQNGIDWSHLIGGYPVLDTMEEKLDLVSEVSSEKYSSEAPVCTDTSSAVGKFMELSRNSPSG</sequence>
<dbReference type="STRING" id="905079.L1JPX7"/>
<gene>
    <name evidence="3" type="ORF">GUITHDRAFT_104114</name>
</gene>
<dbReference type="CDD" id="cd02440">
    <property type="entry name" value="AdoMet_MTases"/>
    <property type="match status" value="1"/>
</dbReference>
<dbReference type="GeneID" id="17306808"/>
<reference evidence="5" key="2">
    <citation type="submission" date="2012-11" db="EMBL/GenBank/DDBJ databases">
        <authorList>
            <person name="Kuo A."/>
            <person name="Curtis B.A."/>
            <person name="Tanifuji G."/>
            <person name="Burki F."/>
            <person name="Gruber A."/>
            <person name="Irimia M."/>
            <person name="Maruyama S."/>
            <person name="Arias M.C."/>
            <person name="Ball S.G."/>
            <person name="Gile G.H."/>
            <person name="Hirakawa Y."/>
            <person name="Hopkins J.F."/>
            <person name="Rensing S.A."/>
            <person name="Schmutz J."/>
            <person name="Symeonidi A."/>
            <person name="Elias M."/>
            <person name="Eveleigh R.J."/>
            <person name="Herman E.K."/>
            <person name="Klute M.J."/>
            <person name="Nakayama T."/>
            <person name="Obornik M."/>
            <person name="Reyes-Prieto A."/>
            <person name="Armbrust E.V."/>
            <person name="Aves S.J."/>
            <person name="Beiko R.G."/>
            <person name="Coutinho P."/>
            <person name="Dacks J.B."/>
            <person name="Durnford D.G."/>
            <person name="Fast N.M."/>
            <person name="Green B.R."/>
            <person name="Grisdale C."/>
            <person name="Hempe F."/>
            <person name="Henrissat B."/>
            <person name="Hoppner M.P."/>
            <person name="Ishida K.-I."/>
            <person name="Kim E."/>
            <person name="Koreny L."/>
            <person name="Kroth P.G."/>
            <person name="Liu Y."/>
            <person name="Malik S.-B."/>
            <person name="Maier U.G."/>
            <person name="McRose D."/>
            <person name="Mock T."/>
            <person name="Neilson J.A."/>
            <person name="Onodera N.T."/>
            <person name="Poole A.M."/>
            <person name="Pritham E.J."/>
            <person name="Richards T.A."/>
            <person name="Rocap G."/>
            <person name="Roy S.W."/>
            <person name="Sarai C."/>
            <person name="Schaack S."/>
            <person name="Shirato S."/>
            <person name="Slamovits C.H."/>
            <person name="Spencer D.F."/>
            <person name="Suzuki S."/>
            <person name="Worden A.Z."/>
            <person name="Zauner S."/>
            <person name="Barry K."/>
            <person name="Bell C."/>
            <person name="Bharti A.K."/>
            <person name="Crow J.A."/>
            <person name="Grimwood J."/>
            <person name="Kramer R."/>
            <person name="Lindquist E."/>
            <person name="Lucas S."/>
            <person name="Salamov A."/>
            <person name="McFadden G.I."/>
            <person name="Lane C.E."/>
            <person name="Keeling P.J."/>
            <person name="Gray M.W."/>
            <person name="Grigoriev I.V."/>
            <person name="Archibald J.M."/>
        </authorList>
    </citation>
    <scope>NUCLEOTIDE SEQUENCE</scope>
    <source>
        <strain evidence="5">CCMP2712</strain>
    </source>
</reference>
<accession>L1JPX7</accession>
<proteinExistence type="predicted"/>
<feature type="compositionally biased region" description="Basic residues" evidence="1">
    <location>
        <begin position="36"/>
        <end position="50"/>
    </location>
</feature>
<feature type="domain" description="25S rRNA (uridine-N(3))-methyltransferase BMT5-like" evidence="2">
    <location>
        <begin position="85"/>
        <end position="240"/>
    </location>
</feature>
<dbReference type="EMBL" id="JH992979">
    <property type="protein sequence ID" value="EKX50304.1"/>
    <property type="molecule type" value="Genomic_DNA"/>
</dbReference>
<dbReference type="PANTHER" id="PTHR11538">
    <property type="entry name" value="PHENYLALANYL-TRNA SYNTHETASE"/>
    <property type="match status" value="1"/>
</dbReference>
<name>L1JPX7_GUITC</name>
<dbReference type="GO" id="GO:0070042">
    <property type="term" value="F:rRNA (uridine-N3-)-methyltransferase activity"/>
    <property type="evidence" value="ECO:0007669"/>
    <property type="project" value="InterPro"/>
</dbReference>
<dbReference type="Proteomes" id="UP000011087">
    <property type="component" value="Unassembled WGS sequence"/>
</dbReference>
<dbReference type="PaxDb" id="55529-EKX50304"/>
<dbReference type="AlphaFoldDB" id="L1JPX7"/>
<evidence type="ECO:0000259" key="2">
    <source>
        <dbReference type="Pfam" id="PF10354"/>
    </source>
</evidence>
<dbReference type="EnsemblProtists" id="EKX50304">
    <property type="protein sequence ID" value="EKX50304"/>
    <property type="gene ID" value="GUITHDRAFT_104114"/>
</dbReference>
<reference evidence="3 5" key="1">
    <citation type="journal article" date="2012" name="Nature">
        <title>Algal genomes reveal evolutionary mosaicism and the fate of nucleomorphs.</title>
        <authorList>
            <consortium name="DOE Joint Genome Institute"/>
            <person name="Curtis B.A."/>
            <person name="Tanifuji G."/>
            <person name="Burki F."/>
            <person name="Gruber A."/>
            <person name="Irimia M."/>
            <person name="Maruyama S."/>
            <person name="Arias M.C."/>
            <person name="Ball S.G."/>
            <person name="Gile G.H."/>
            <person name="Hirakawa Y."/>
            <person name="Hopkins J.F."/>
            <person name="Kuo A."/>
            <person name="Rensing S.A."/>
            <person name="Schmutz J."/>
            <person name="Symeonidi A."/>
            <person name="Elias M."/>
            <person name="Eveleigh R.J."/>
            <person name="Herman E.K."/>
            <person name="Klute M.J."/>
            <person name="Nakayama T."/>
            <person name="Obornik M."/>
            <person name="Reyes-Prieto A."/>
            <person name="Armbrust E.V."/>
            <person name="Aves S.J."/>
            <person name="Beiko R.G."/>
            <person name="Coutinho P."/>
            <person name="Dacks J.B."/>
            <person name="Durnford D.G."/>
            <person name="Fast N.M."/>
            <person name="Green B.R."/>
            <person name="Grisdale C.J."/>
            <person name="Hempel F."/>
            <person name="Henrissat B."/>
            <person name="Hoppner M.P."/>
            <person name="Ishida K."/>
            <person name="Kim E."/>
            <person name="Koreny L."/>
            <person name="Kroth P.G."/>
            <person name="Liu Y."/>
            <person name="Malik S.B."/>
            <person name="Maier U.G."/>
            <person name="McRose D."/>
            <person name="Mock T."/>
            <person name="Neilson J.A."/>
            <person name="Onodera N.T."/>
            <person name="Poole A.M."/>
            <person name="Pritham E.J."/>
            <person name="Richards T.A."/>
            <person name="Rocap G."/>
            <person name="Roy S.W."/>
            <person name="Sarai C."/>
            <person name="Schaack S."/>
            <person name="Shirato S."/>
            <person name="Slamovits C.H."/>
            <person name="Spencer D.F."/>
            <person name="Suzuki S."/>
            <person name="Worden A.Z."/>
            <person name="Zauner S."/>
            <person name="Barry K."/>
            <person name="Bell C."/>
            <person name="Bharti A.K."/>
            <person name="Crow J.A."/>
            <person name="Grimwood J."/>
            <person name="Kramer R."/>
            <person name="Lindquist E."/>
            <person name="Lucas S."/>
            <person name="Salamov A."/>
            <person name="McFadden G.I."/>
            <person name="Lane C.E."/>
            <person name="Keeling P.J."/>
            <person name="Gray M.W."/>
            <person name="Grigoriev I.V."/>
            <person name="Archibald J.M."/>
        </authorList>
    </citation>
    <scope>NUCLEOTIDE SEQUENCE</scope>
    <source>
        <strain evidence="3 5">CCMP2712</strain>
    </source>
</reference>
<dbReference type="Gene3D" id="3.40.50.150">
    <property type="entry name" value="Vaccinia Virus protein VP39"/>
    <property type="match status" value="1"/>
</dbReference>
<reference evidence="4" key="3">
    <citation type="submission" date="2015-06" db="UniProtKB">
        <authorList>
            <consortium name="EnsemblProtists"/>
        </authorList>
    </citation>
    <scope>IDENTIFICATION</scope>
</reference>
<feature type="compositionally biased region" description="Basic and acidic residues" evidence="1">
    <location>
        <begin position="286"/>
        <end position="296"/>
    </location>
</feature>
<protein>
    <recommendedName>
        <fullName evidence="2">25S rRNA (uridine-N(3))-methyltransferase BMT5-like domain-containing protein</fullName>
    </recommendedName>
</protein>
<dbReference type="Pfam" id="PF10354">
    <property type="entry name" value="BMT5-like"/>
    <property type="match status" value="1"/>
</dbReference>
<evidence type="ECO:0000313" key="3">
    <source>
        <dbReference type="EMBL" id="EKX50304.1"/>
    </source>
</evidence>
<feature type="region of interest" description="Disordered" evidence="1">
    <location>
        <begin position="269"/>
        <end position="296"/>
    </location>
</feature>
<evidence type="ECO:0000313" key="5">
    <source>
        <dbReference type="Proteomes" id="UP000011087"/>
    </source>
</evidence>
<evidence type="ECO:0000313" key="4">
    <source>
        <dbReference type="EnsemblProtists" id="EKX50304"/>
    </source>
</evidence>
<organism evidence="3">
    <name type="scientific">Guillardia theta (strain CCMP2712)</name>
    <name type="common">Cryptophyte</name>
    <dbReference type="NCBI Taxonomy" id="905079"/>
    <lineage>
        <taxon>Eukaryota</taxon>
        <taxon>Cryptophyceae</taxon>
        <taxon>Pyrenomonadales</taxon>
        <taxon>Geminigeraceae</taxon>
        <taxon>Guillardia</taxon>
    </lineage>
</organism>
<feature type="region of interest" description="Disordered" evidence="1">
    <location>
        <begin position="1"/>
        <end position="69"/>
    </location>
</feature>
<dbReference type="HOGENOM" id="CLU_570440_0_0_1"/>
<dbReference type="OrthoDB" id="273345at2759"/>
<evidence type="ECO:0000256" key="1">
    <source>
        <dbReference type="SAM" id="MobiDB-lite"/>
    </source>
</evidence>
<dbReference type="GO" id="GO:0070475">
    <property type="term" value="P:rRNA base methylation"/>
    <property type="evidence" value="ECO:0007669"/>
    <property type="project" value="InterPro"/>
</dbReference>
<dbReference type="SUPFAM" id="SSF53335">
    <property type="entry name" value="S-adenosyl-L-methionine-dependent methyltransferases"/>
    <property type="match status" value="1"/>
</dbReference>